<feature type="transmembrane region" description="Helical" evidence="2">
    <location>
        <begin position="166"/>
        <end position="185"/>
    </location>
</feature>
<name>A0AAW0BQC9_9AGAR</name>
<keyword evidence="2" id="KW-0472">Membrane</keyword>
<evidence type="ECO:0000313" key="3">
    <source>
        <dbReference type="EMBL" id="KAK7028789.1"/>
    </source>
</evidence>
<feature type="compositionally biased region" description="Polar residues" evidence="1">
    <location>
        <begin position="16"/>
        <end position="29"/>
    </location>
</feature>
<organism evidence="3 4">
    <name type="scientific">Favolaschia claudopus</name>
    <dbReference type="NCBI Taxonomy" id="2862362"/>
    <lineage>
        <taxon>Eukaryota</taxon>
        <taxon>Fungi</taxon>
        <taxon>Dikarya</taxon>
        <taxon>Basidiomycota</taxon>
        <taxon>Agaricomycotina</taxon>
        <taxon>Agaricomycetes</taxon>
        <taxon>Agaricomycetidae</taxon>
        <taxon>Agaricales</taxon>
        <taxon>Marasmiineae</taxon>
        <taxon>Mycenaceae</taxon>
        <taxon>Favolaschia</taxon>
    </lineage>
</organism>
<dbReference type="EMBL" id="JAWWNJ010000028">
    <property type="protein sequence ID" value="KAK7028789.1"/>
    <property type="molecule type" value="Genomic_DNA"/>
</dbReference>
<keyword evidence="4" id="KW-1185">Reference proteome</keyword>
<evidence type="ECO:0000256" key="2">
    <source>
        <dbReference type="SAM" id="Phobius"/>
    </source>
</evidence>
<keyword evidence="2" id="KW-0812">Transmembrane</keyword>
<proteinExistence type="predicted"/>
<feature type="compositionally biased region" description="Polar residues" evidence="1">
    <location>
        <begin position="37"/>
        <end position="54"/>
    </location>
</feature>
<gene>
    <name evidence="3" type="ORF">R3P38DRAFT_3519288</name>
</gene>
<evidence type="ECO:0000313" key="4">
    <source>
        <dbReference type="Proteomes" id="UP001362999"/>
    </source>
</evidence>
<dbReference type="Proteomes" id="UP001362999">
    <property type="component" value="Unassembled WGS sequence"/>
</dbReference>
<accession>A0AAW0BQC9</accession>
<reference evidence="3 4" key="1">
    <citation type="journal article" date="2024" name="J Genomics">
        <title>Draft genome sequencing and assembly of Favolaschia claudopus CIRM-BRFM 2984 isolated from oak limbs.</title>
        <authorList>
            <person name="Navarro D."/>
            <person name="Drula E."/>
            <person name="Chaduli D."/>
            <person name="Cazenave R."/>
            <person name="Ahrendt S."/>
            <person name="Wang J."/>
            <person name="Lipzen A."/>
            <person name="Daum C."/>
            <person name="Barry K."/>
            <person name="Grigoriev I.V."/>
            <person name="Favel A."/>
            <person name="Rosso M.N."/>
            <person name="Martin F."/>
        </authorList>
    </citation>
    <scope>NUCLEOTIDE SEQUENCE [LARGE SCALE GENOMIC DNA]</scope>
    <source>
        <strain evidence="3 4">CIRM-BRFM 2984</strain>
    </source>
</reference>
<sequence>MNPGVSRQTDDRRRQSMPSSTFLPSTTTIDDAFVPQPLTTTSPPACTPLRSATSLPPAATDSFRHDSARSRQPPPNNYLKSLSHSCVLPPRPPAFMPHYHDSSTLLIIILPRLLTPPAHPTRLLRFLRVDALPQPRVKRPRAASKTLCPTPIPGFPRRNRKIQGCAFIYSFSFLLLNTLLFPTHLPSSLSFLTSPLPITPPHDLVISARLRHSAPPHEFGMLRAPPTLTHPDSKPSAMLRLSPDARHRILSFDIDATCLHPPPLPPALPPRFFRTPRPRSYYHDHLKMRNRVSDPQNRRWRPQHMQYTCHRLAAPSTISPALSRRSPRPPAALLLRRLQDSPSSNVHPLFLLIVGFDVTAMATHRTVKKSVFTNAIIVSTPAPHRMFYPFLPALRDARLTLPTDHSSVHQ</sequence>
<keyword evidence="2" id="KW-1133">Transmembrane helix</keyword>
<protein>
    <submittedName>
        <fullName evidence="3">Uncharacterized protein</fullName>
    </submittedName>
</protein>
<comment type="caution">
    <text evidence="3">The sequence shown here is derived from an EMBL/GenBank/DDBJ whole genome shotgun (WGS) entry which is preliminary data.</text>
</comment>
<evidence type="ECO:0000256" key="1">
    <source>
        <dbReference type="SAM" id="MobiDB-lite"/>
    </source>
</evidence>
<dbReference type="AlphaFoldDB" id="A0AAW0BQC9"/>
<feature type="region of interest" description="Disordered" evidence="1">
    <location>
        <begin position="1"/>
        <end position="83"/>
    </location>
</feature>